<protein>
    <submittedName>
        <fullName evidence="1">Uncharacterized protein</fullName>
    </submittedName>
</protein>
<evidence type="ECO:0000313" key="2">
    <source>
        <dbReference type="Proteomes" id="UP000238274"/>
    </source>
</evidence>
<reference evidence="1 2" key="1">
    <citation type="submission" date="2017-12" db="EMBL/GenBank/DDBJ databases">
        <title>Gene loss provides genomic basis for host adaptation in cereal stripe rust fungi.</title>
        <authorList>
            <person name="Xia C."/>
        </authorList>
    </citation>
    <scope>NUCLEOTIDE SEQUENCE [LARGE SCALE GENOMIC DNA]</scope>
    <source>
        <strain evidence="1 2">93TX-2</strain>
    </source>
</reference>
<dbReference type="EMBL" id="PKSM01000377">
    <property type="protein sequence ID" value="POV96242.1"/>
    <property type="molecule type" value="Genomic_DNA"/>
</dbReference>
<dbReference type="AlphaFoldDB" id="A0A2S4UG29"/>
<reference evidence="2" key="2">
    <citation type="journal article" date="2018" name="BMC Genomics">
        <title>Genomic insights into host adaptation between the wheat stripe rust pathogen (Puccinia striiformis f. sp. tritici) and the barley stripe rust pathogen (Puccinia striiformis f. sp. hordei).</title>
        <authorList>
            <person name="Xia C."/>
            <person name="Wang M."/>
            <person name="Yin C."/>
            <person name="Cornejo O.E."/>
            <person name="Hulbert S.H."/>
            <person name="Chen X."/>
        </authorList>
    </citation>
    <scope>NUCLEOTIDE SEQUENCE [LARGE SCALE GENOMIC DNA]</scope>
    <source>
        <strain evidence="2">93TX-2</strain>
    </source>
</reference>
<keyword evidence="2" id="KW-1185">Reference proteome</keyword>
<sequence>TDNQTQSPQRTFTTLISKGSIHPTYCSTTCLAVVAQTSSSTAATFVPAAASLVRLVTSMRVAATRELAVVALHPLYLPRPPTIACARLPAKRARAQTAAVKPVLPPAEAAAHNRFYRPTI</sequence>
<dbReference type="VEuPathDB" id="FungiDB:PSHT_15255"/>
<proteinExistence type="predicted"/>
<name>A0A2S4UG29_9BASI</name>
<feature type="non-terminal residue" evidence="1">
    <location>
        <position position="1"/>
    </location>
</feature>
<organism evidence="1 2">
    <name type="scientific">Puccinia striiformis</name>
    <dbReference type="NCBI Taxonomy" id="27350"/>
    <lineage>
        <taxon>Eukaryota</taxon>
        <taxon>Fungi</taxon>
        <taxon>Dikarya</taxon>
        <taxon>Basidiomycota</taxon>
        <taxon>Pucciniomycotina</taxon>
        <taxon>Pucciniomycetes</taxon>
        <taxon>Pucciniales</taxon>
        <taxon>Pucciniaceae</taxon>
        <taxon>Puccinia</taxon>
    </lineage>
</organism>
<reference evidence="2" key="3">
    <citation type="journal article" date="2018" name="Mol. Plant Microbe Interact.">
        <title>Genome sequence resources for the wheat stripe rust pathogen (Puccinia striiformis f. sp. tritici) and the barley stripe rust pathogen (Puccinia striiformis f. sp. hordei).</title>
        <authorList>
            <person name="Xia C."/>
            <person name="Wang M."/>
            <person name="Yin C."/>
            <person name="Cornejo O.E."/>
            <person name="Hulbert S.H."/>
            <person name="Chen X."/>
        </authorList>
    </citation>
    <scope>NUCLEOTIDE SEQUENCE [LARGE SCALE GENOMIC DNA]</scope>
    <source>
        <strain evidence="2">93TX-2</strain>
    </source>
</reference>
<evidence type="ECO:0000313" key="1">
    <source>
        <dbReference type="EMBL" id="POV96242.1"/>
    </source>
</evidence>
<gene>
    <name evidence="1" type="ORF">PSHT_15255</name>
</gene>
<dbReference type="Proteomes" id="UP000238274">
    <property type="component" value="Unassembled WGS sequence"/>
</dbReference>
<comment type="caution">
    <text evidence="1">The sequence shown here is derived from an EMBL/GenBank/DDBJ whole genome shotgun (WGS) entry which is preliminary data.</text>
</comment>
<accession>A0A2S4UG29</accession>